<keyword evidence="1" id="KW-0472">Membrane</keyword>
<feature type="transmembrane region" description="Helical" evidence="1">
    <location>
        <begin position="32"/>
        <end position="55"/>
    </location>
</feature>
<organism evidence="2 3">
    <name type="scientific">Colocasia esculenta</name>
    <name type="common">Wild taro</name>
    <name type="synonym">Arum esculentum</name>
    <dbReference type="NCBI Taxonomy" id="4460"/>
    <lineage>
        <taxon>Eukaryota</taxon>
        <taxon>Viridiplantae</taxon>
        <taxon>Streptophyta</taxon>
        <taxon>Embryophyta</taxon>
        <taxon>Tracheophyta</taxon>
        <taxon>Spermatophyta</taxon>
        <taxon>Magnoliopsida</taxon>
        <taxon>Liliopsida</taxon>
        <taxon>Araceae</taxon>
        <taxon>Aroideae</taxon>
        <taxon>Colocasieae</taxon>
        <taxon>Colocasia</taxon>
    </lineage>
</organism>
<dbReference type="Proteomes" id="UP000652761">
    <property type="component" value="Unassembled WGS sequence"/>
</dbReference>
<feature type="transmembrane region" description="Helical" evidence="1">
    <location>
        <begin position="89"/>
        <end position="107"/>
    </location>
</feature>
<evidence type="ECO:0000256" key="1">
    <source>
        <dbReference type="SAM" id="Phobius"/>
    </source>
</evidence>
<keyword evidence="3" id="KW-1185">Reference proteome</keyword>
<feature type="transmembrane region" description="Helical" evidence="1">
    <location>
        <begin position="123"/>
        <end position="148"/>
    </location>
</feature>
<name>A0A843X127_COLES</name>
<sequence>MGAEEKVRMPWKTMRYGCGREVLWEFSNWKNVALAIVHFIGYVSKLILALVVRFIGPPVTALIWCFEFVLNLTRSIYSGIVASAPVPELLWIIILTSTVMAIAEAIVPDSVSSQPYLLTAAGLLAYGAVGGAIPELLFWLAMTGIFCYSRFIKKRDVISAALPPAAMLVAIGEPWVRGLTMASYLVIAIIQHSRCPEADVKAGRTLADTNVRAPVPLQLAALAIGIHLAAKWSSWPNDPGVLYSFQIAYCIRKVLCMHAMEVAEQYS</sequence>
<feature type="transmembrane region" description="Helical" evidence="1">
    <location>
        <begin position="61"/>
        <end position="77"/>
    </location>
</feature>
<dbReference type="AlphaFoldDB" id="A0A843X127"/>
<protein>
    <submittedName>
        <fullName evidence="2">Uncharacterized protein</fullName>
    </submittedName>
</protein>
<reference evidence="2" key="1">
    <citation type="submission" date="2017-07" db="EMBL/GenBank/DDBJ databases">
        <title>Taro Niue Genome Assembly and Annotation.</title>
        <authorList>
            <person name="Atibalentja N."/>
            <person name="Keating K."/>
            <person name="Fields C.J."/>
        </authorList>
    </citation>
    <scope>NUCLEOTIDE SEQUENCE</scope>
    <source>
        <strain evidence="2">Niue_2</strain>
        <tissue evidence="2">Leaf</tissue>
    </source>
</reference>
<keyword evidence="1" id="KW-0812">Transmembrane</keyword>
<keyword evidence="1" id="KW-1133">Transmembrane helix</keyword>
<gene>
    <name evidence="2" type="ORF">Taro_043633</name>
</gene>
<comment type="caution">
    <text evidence="2">The sequence shown here is derived from an EMBL/GenBank/DDBJ whole genome shotgun (WGS) entry which is preliminary data.</text>
</comment>
<dbReference type="EMBL" id="NMUH01004758">
    <property type="protein sequence ID" value="MQM10735.1"/>
    <property type="molecule type" value="Genomic_DNA"/>
</dbReference>
<dbReference type="Pfam" id="PF25114">
    <property type="entry name" value="AtTam38"/>
    <property type="match status" value="1"/>
</dbReference>
<evidence type="ECO:0000313" key="3">
    <source>
        <dbReference type="Proteomes" id="UP000652761"/>
    </source>
</evidence>
<accession>A0A843X127</accession>
<evidence type="ECO:0000313" key="2">
    <source>
        <dbReference type="EMBL" id="MQM10735.1"/>
    </source>
</evidence>
<dbReference type="OrthoDB" id="1930779at2759"/>
<dbReference type="InterPro" id="IPR056894">
    <property type="entry name" value="AtTam38"/>
</dbReference>
<proteinExistence type="predicted"/>